<evidence type="ECO:0000259" key="3">
    <source>
        <dbReference type="PROSITE" id="PS51186"/>
    </source>
</evidence>
<accession>A0ABW5XGQ2</accession>
<dbReference type="Gene3D" id="3.40.630.30">
    <property type="match status" value="1"/>
</dbReference>
<evidence type="ECO:0000256" key="2">
    <source>
        <dbReference type="ARBA" id="ARBA00023315"/>
    </source>
</evidence>
<dbReference type="InterPro" id="IPR016181">
    <property type="entry name" value="Acyl_CoA_acyltransferase"/>
</dbReference>
<protein>
    <submittedName>
        <fullName evidence="4">GNAT family N-acetyltransferase</fullName>
        <ecNumber evidence="4">2.3.-.-</ecNumber>
    </submittedName>
</protein>
<keyword evidence="1 4" id="KW-0808">Transferase</keyword>
<feature type="domain" description="N-acetyltransferase" evidence="3">
    <location>
        <begin position="10"/>
        <end position="168"/>
    </location>
</feature>
<dbReference type="SUPFAM" id="SSF55729">
    <property type="entry name" value="Acyl-CoA N-acyltransferases (Nat)"/>
    <property type="match status" value="1"/>
</dbReference>
<dbReference type="InterPro" id="IPR000182">
    <property type="entry name" value="GNAT_dom"/>
</dbReference>
<dbReference type="Proteomes" id="UP001597391">
    <property type="component" value="Unassembled WGS sequence"/>
</dbReference>
<dbReference type="PANTHER" id="PTHR43877">
    <property type="entry name" value="AMINOALKYLPHOSPHONATE N-ACETYLTRANSFERASE-RELATED-RELATED"/>
    <property type="match status" value="1"/>
</dbReference>
<name>A0ABW5XGQ2_9MICO</name>
<proteinExistence type="predicted"/>
<reference evidence="5" key="1">
    <citation type="journal article" date="2019" name="Int. J. Syst. Evol. Microbiol.">
        <title>The Global Catalogue of Microorganisms (GCM) 10K type strain sequencing project: providing services to taxonomists for standard genome sequencing and annotation.</title>
        <authorList>
            <consortium name="The Broad Institute Genomics Platform"/>
            <consortium name="The Broad Institute Genome Sequencing Center for Infectious Disease"/>
            <person name="Wu L."/>
            <person name="Ma J."/>
        </authorList>
    </citation>
    <scope>NUCLEOTIDE SEQUENCE [LARGE SCALE GENOMIC DNA]</scope>
    <source>
        <strain evidence="5">KCTC 33576</strain>
    </source>
</reference>
<dbReference type="GO" id="GO:0016746">
    <property type="term" value="F:acyltransferase activity"/>
    <property type="evidence" value="ECO:0007669"/>
    <property type="project" value="UniProtKB-KW"/>
</dbReference>
<evidence type="ECO:0000313" key="4">
    <source>
        <dbReference type="EMBL" id="MFD2841155.1"/>
    </source>
</evidence>
<dbReference type="CDD" id="cd04301">
    <property type="entry name" value="NAT_SF"/>
    <property type="match status" value="1"/>
</dbReference>
<sequence>MALFTEHADVSVRPAIERDAAELARIQHAAWAQTIAEPLGADTLESLDLDAMAEQWRTAITTPPGPGFSVLTALAAQQVVGFCAVSPELIVAFEVDPLHQREGHGSRLLSAAVDRLRQDGANSANVWLPRDAQAKQQFFASAGFGEAGRIRHLQVSEDREIVEERWTALIGG</sequence>
<dbReference type="RefSeq" id="WP_377467077.1">
    <property type="nucleotide sequence ID" value="NZ_JBHUOP010000004.1"/>
</dbReference>
<organism evidence="4 5">
    <name type="scientific">Populibacterium corticicola</name>
    <dbReference type="NCBI Taxonomy" id="1812826"/>
    <lineage>
        <taxon>Bacteria</taxon>
        <taxon>Bacillati</taxon>
        <taxon>Actinomycetota</taxon>
        <taxon>Actinomycetes</taxon>
        <taxon>Micrococcales</taxon>
        <taxon>Jonesiaceae</taxon>
        <taxon>Populibacterium</taxon>
    </lineage>
</organism>
<dbReference type="Pfam" id="PF13508">
    <property type="entry name" value="Acetyltransf_7"/>
    <property type="match status" value="1"/>
</dbReference>
<dbReference type="EC" id="2.3.-.-" evidence="4"/>
<keyword evidence="5" id="KW-1185">Reference proteome</keyword>
<dbReference type="InterPro" id="IPR050832">
    <property type="entry name" value="Bact_Acetyltransf"/>
</dbReference>
<gene>
    <name evidence="4" type="ORF">ACFSYH_11340</name>
</gene>
<keyword evidence="2 4" id="KW-0012">Acyltransferase</keyword>
<evidence type="ECO:0000256" key="1">
    <source>
        <dbReference type="ARBA" id="ARBA00022679"/>
    </source>
</evidence>
<comment type="caution">
    <text evidence="4">The sequence shown here is derived from an EMBL/GenBank/DDBJ whole genome shotgun (WGS) entry which is preliminary data.</text>
</comment>
<dbReference type="PROSITE" id="PS51186">
    <property type="entry name" value="GNAT"/>
    <property type="match status" value="1"/>
</dbReference>
<dbReference type="EMBL" id="JBHUOP010000004">
    <property type="protein sequence ID" value="MFD2841155.1"/>
    <property type="molecule type" value="Genomic_DNA"/>
</dbReference>
<evidence type="ECO:0000313" key="5">
    <source>
        <dbReference type="Proteomes" id="UP001597391"/>
    </source>
</evidence>